<sequence length="119" mass="13799">WLVSPSFCPSRCLPQSTSGGELHRLGWEFSGSTEQPQTGDQLTYLWSLPSTTMRRTRRFRIGLQALRRRTQIWCTVLRRSRRLRELSNSTCSESDLQVRVSLLRLCFGENQNCIYESIG</sequence>
<protein>
    <submittedName>
        <fullName evidence="2">Secreted protein</fullName>
    </submittedName>
</protein>
<reference evidence="2" key="1">
    <citation type="submission" date="2016-11" db="UniProtKB">
        <authorList>
            <consortium name="WormBaseParasite"/>
        </authorList>
    </citation>
    <scope>IDENTIFICATION</scope>
</reference>
<dbReference type="WBParaSite" id="maker-uti_cns_0002508-snap-gene-0.10-mRNA-1">
    <property type="protein sequence ID" value="maker-uti_cns_0002508-snap-gene-0.10-mRNA-1"/>
    <property type="gene ID" value="maker-uti_cns_0002508-snap-gene-0.10"/>
</dbReference>
<accession>A0A1I8GMQ8</accession>
<proteinExistence type="predicted"/>
<organism evidence="1 2">
    <name type="scientific">Macrostomum lignano</name>
    <dbReference type="NCBI Taxonomy" id="282301"/>
    <lineage>
        <taxon>Eukaryota</taxon>
        <taxon>Metazoa</taxon>
        <taxon>Spiralia</taxon>
        <taxon>Lophotrochozoa</taxon>
        <taxon>Platyhelminthes</taxon>
        <taxon>Rhabditophora</taxon>
        <taxon>Macrostomorpha</taxon>
        <taxon>Macrostomida</taxon>
        <taxon>Macrostomidae</taxon>
        <taxon>Macrostomum</taxon>
    </lineage>
</organism>
<name>A0A1I8GMQ8_9PLAT</name>
<dbReference type="AlphaFoldDB" id="A0A1I8GMQ8"/>
<evidence type="ECO:0000313" key="2">
    <source>
        <dbReference type="WBParaSite" id="maker-uti_cns_0002508-snap-gene-0.10-mRNA-1"/>
    </source>
</evidence>
<evidence type="ECO:0000313" key="1">
    <source>
        <dbReference type="Proteomes" id="UP000095280"/>
    </source>
</evidence>
<keyword evidence="1" id="KW-1185">Reference proteome</keyword>
<dbReference type="Proteomes" id="UP000095280">
    <property type="component" value="Unplaced"/>
</dbReference>